<reference evidence="1" key="4">
    <citation type="submission" date="2025-09" db="UniProtKB">
        <authorList>
            <consortium name="Ensembl"/>
        </authorList>
    </citation>
    <scope>IDENTIFICATION</scope>
    <source>
        <strain evidence="1">C57BL/6J</strain>
    </source>
</reference>
<name>A0A1B0GS19_MOUSE</name>
<dbReference type="Antibodypedia" id="67203">
    <property type="antibodies" value="45 antibodies from 12 providers"/>
</dbReference>
<dbReference type="GeneTree" id="ENSGT00950000182936"/>
<dbReference type="AGR" id="MGI:1921599"/>
<organism evidence="1 3">
    <name type="scientific">Mus musculus</name>
    <name type="common">Mouse</name>
    <dbReference type="NCBI Taxonomy" id="10090"/>
    <lineage>
        <taxon>Eukaryota</taxon>
        <taxon>Metazoa</taxon>
        <taxon>Chordata</taxon>
        <taxon>Craniata</taxon>
        <taxon>Vertebrata</taxon>
        <taxon>Euteleostomi</taxon>
        <taxon>Mammalia</taxon>
        <taxon>Eutheria</taxon>
        <taxon>Euarchontoglires</taxon>
        <taxon>Glires</taxon>
        <taxon>Rodentia</taxon>
        <taxon>Myomorpha</taxon>
        <taxon>Muroidea</taxon>
        <taxon>Muridae</taxon>
        <taxon>Murinae</taxon>
        <taxon>Mus</taxon>
        <taxon>Mus</taxon>
    </lineage>
</organism>
<feature type="non-terminal residue" evidence="1">
    <location>
        <position position="1"/>
    </location>
</feature>
<dbReference type="ExpressionAtlas" id="A0A1B0GS19">
    <property type="expression patterns" value="baseline and differential"/>
</dbReference>
<proteinExistence type="predicted"/>
<dbReference type="Ensembl" id="ENSMUST00000211549.2">
    <property type="protein sequence ID" value="ENSMUSP00000147759.2"/>
    <property type="gene ID" value="ENSMUSG00000044465.20"/>
</dbReference>
<evidence type="ECO:0000313" key="3">
    <source>
        <dbReference type="Proteomes" id="UP000000589"/>
    </source>
</evidence>
<evidence type="ECO:0000313" key="2">
    <source>
        <dbReference type="MGI" id="MGI:1921599"/>
    </source>
</evidence>
<evidence type="ECO:0000313" key="1">
    <source>
        <dbReference type="Ensembl" id="ENSMUSP00000147759.2"/>
    </source>
</evidence>
<sequence length="47" mass="5077">DHQGLLHLQLPALVEGPALQRSLAPSWLCSLPNSRTCCRTPSMSTSC</sequence>
<protein>
    <submittedName>
        <fullName evidence="1">FHF complex subunit HOOK interacting protein 1B</fullName>
    </submittedName>
</protein>
<gene>
    <name evidence="1 2" type="primary">Fhip1b</name>
    <name evidence="2" type="synonym">Fam160a2</name>
</gene>
<dbReference type="SMR" id="A0A1B0GS19"/>
<reference evidence="1" key="3">
    <citation type="submission" date="2025-08" db="UniProtKB">
        <authorList>
            <consortium name="Ensembl"/>
        </authorList>
    </citation>
    <scope>IDENTIFICATION</scope>
    <source>
        <strain evidence="1">C57BL/6J</strain>
    </source>
</reference>
<reference evidence="1 3" key="2">
    <citation type="journal article" date="2011" name="PLoS Biol.">
        <title>Modernizing reference genome assemblies.</title>
        <authorList>
            <person name="Church D.M."/>
            <person name="Schneider V.A."/>
            <person name="Graves T."/>
            <person name="Auger K."/>
            <person name="Cunningham F."/>
            <person name="Bouk N."/>
            <person name="Chen H.C."/>
            <person name="Agarwala R."/>
            <person name="McLaren W.M."/>
            <person name="Ritchie G.R."/>
            <person name="Albracht D."/>
            <person name="Kremitzki M."/>
            <person name="Rock S."/>
            <person name="Kotkiewicz H."/>
            <person name="Kremitzki C."/>
            <person name="Wollam A."/>
            <person name="Trani L."/>
            <person name="Fulton L."/>
            <person name="Fulton R."/>
            <person name="Matthews L."/>
            <person name="Whitehead S."/>
            <person name="Chow W."/>
            <person name="Torrance J."/>
            <person name="Dunn M."/>
            <person name="Harden G."/>
            <person name="Threadgold G."/>
            <person name="Wood J."/>
            <person name="Collins J."/>
            <person name="Heath P."/>
            <person name="Griffiths G."/>
            <person name="Pelan S."/>
            <person name="Grafham D."/>
            <person name="Eichler E.E."/>
            <person name="Weinstock G."/>
            <person name="Mardis E.R."/>
            <person name="Wilson R.K."/>
            <person name="Howe K."/>
            <person name="Flicek P."/>
            <person name="Hubbard T."/>
        </authorList>
    </citation>
    <scope>NUCLEOTIDE SEQUENCE [LARGE SCALE GENOMIC DNA]</scope>
    <source>
        <strain evidence="1 3">C57BL/6J</strain>
    </source>
</reference>
<dbReference type="Bgee" id="ENSMUSG00000044465">
    <property type="expression patterns" value="Expressed in granulocyte and 248 other cell types or tissues"/>
</dbReference>
<reference evidence="1 3" key="1">
    <citation type="journal article" date="2009" name="PLoS Biol.">
        <title>Lineage-specific biology revealed by a finished genome assembly of the mouse.</title>
        <authorList>
            <consortium name="Mouse Genome Sequencing Consortium"/>
            <person name="Church D.M."/>
            <person name="Goodstadt L."/>
            <person name="Hillier L.W."/>
            <person name="Zody M.C."/>
            <person name="Goldstein S."/>
            <person name="She X."/>
            <person name="Bult C.J."/>
            <person name="Agarwala R."/>
            <person name="Cherry J.L."/>
            <person name="DiCuccio M."/>
            <person name="Hlavina W."/>
            <person name="Kapustin Y."/>
            <person name="Meric P."/>
            <person name="Maglott D."/>
            <person name="Birtle Z."/>
            <person name="Marques A.C."/>
            <person name="Graves T."/>
            <person name="Zhou S."/>
            <person name="Teague B."/>
            <person name="Potamousis K."/>
            <person name="Churas C."/>
            <person name="Place M."/>
            <person name="Herschleb J."/>
            <person name="Runnheim R."/>
            <person name="Forrest D."/>
            <person name="Amos-Landgraf J."/>
            <person name="Schwartz D.C."/>
            <person name="Cheng Z."/>
            <person name="Lindblad-Toh K."/>
            <person name="Eichler E.E."/>
            <person name="Ponting C.P."/>
        </authorList>
    </citation>
    <scope>NUCLEOTIDE SEQUENCE [LARGE SCALE GENOMIC DNA]</scope>
    <source>
        <strain evidence="1 3">C57BL/6J</strain>
    </source>
</reference>
<dbReference type="VEuPathDB" id="HostDB:ENSMUSG00000044465"/>
<accession>A0A1B0GS19</accession>
<dbReference type="MGI" id="MGI:1921599">
    <property type="gene designation" value="Fhip1b"/>
</dbReference>
<dbReference type="Proteomes" id="UP000000589">
    <property type="component" value="Chromosome 7"/>
</dbReference>
<dbReference type="AlphaFoldDB" id="A0A1B0GS19"/>
<keyword evidence="3" id="KW-1185">Reference proteome</keyword>